<dbReference type="Gene3D" id="1.20.1250.20">
    <property type="entry name" value="MFS general substrate transporter like domains"/>
    <property type="match status" value="1"/>
</dbReference>
<dbReference type="Proteomes" id="UP001164746">
    <property type="component" value="Chromosome 10"/>
</dbReference>
<dbReference type="PANTHER" id="PTHR11360:SF284">
    <property type="entry name" value="EG:103B4.3 PROTEIN-RELATED"/>
    <property type="match status" value="1"/>
</dbReference>
<dbReference type="Pfam" id="PF07690">
    <property type="entry name" value="MFS_1"/>
    <property type="match status" value="1"/>
</dbReference>
<keyword evidence="2" id="KW-0812">Transmembrane</keyword>
<proteinExistence type="predicted"/>
<feature type="transmembrane region" description="Helical" evidence="2">
    <location>
        <begin position="258"/>
        <end position="282"/>
    </location>
</feature>
<dbReference type="InterPro" id="IPR011701">
    <property type="entry name" value="MFS"/>
</dbReference>
<protein>
    <submittedName>
        <fullName evidence="4">MOT6-like protein</fullName>
    </submittedName>
</protein>
<dbReference type="SUPFAM" id="SSF103473">
    <property type="entry name" value="MFS general substrate transporter"/>
    <property type="match status" value="1"/>
</dbReference>
<feature type="domain" description="Major facilitator superfamily (MFS) profile" evidence="3">
    <location>
        <begin position="52"/>
        <end position="449"/>
    </location>
</feature>
<feature type="transmembrane region" description="Helical" evidence="2">
    <location>
        <begin position="422"/>
        <end position="448"/>
    </location>
</feature>
<feature type="transmembrane region" description="Helical" evidence="2">
    <location>
        <begin position="53"/>
        <end position="76"/>
    </location>
</feature>
<feature type="transmembrane region" description="Helical" evidence="2">
    <location>
        <begin position="176"/>
        <end position="196"/>
    </location>
</feature>
<name>A0ABY7F710_MYAAR</name>
<feature type="transmembrane region" description="Helical" evidence="2">
    <location>
        <begin position="357"/>
        <end position="376"/>
    </location>
</feature>
<dbReference type="InterPro" id="IPR020846">
    <property type="entry name" value="MFS_dom"/>
</dbReference>
<feature type="transmembrane region" description="Helical" evidence="2">
    <location>
        <begin position="333"/>
        <end position="351"/>
    </location>
</feature>
<feature type="transmembrane region" description="Helical" evidence="2">
    <location>
        <begin position="88"/>
        <end position="107"/>
    </location>
</feature>
<dbReference type="PROSITE" id="PS50850">
    <property type="entry name" value="MFS"/>
    <property type="match status" value="1"/>
</dbReference>
<feature type="transmembrane region" description="Helical" evidence="2">
    <location>
        <begin position="302"/>
        <end position="321"/>
    </location>
</feature>
<keyword evidence="2" id="KW-1133">Transmembrane helix</keyword>
<keyword evidence="5" id="KW-1185">Reference proteome</keyword>
<comment type="subcellular location">
    <subcellularLocation>
        <location evidence="1">Membrane</location>
        <topology evidence="1">Multi-pass membrane protein</topology>
    </subcellularLocation>
</comment>
<gene>
    <name evidence="4" type="ORF">MAR_031753</name>
</gene>
<dbReference type="InterPro" id="IPR036259">
    <property type="entry name" value="MFS_trans_sf"/>
</dbReference>
<feature type="transmembrane region" description="Helical" evidence="2">
    <location>
        <begin position="208"/>
        <end position="228"/>
    </location>
</feature>
<evidence type="ECO:0000256" key="2">
    <source>
        <dbReference type="SAM" id="Phobius"/>
    </source>
</evidence>
<dbReference type="PANTHER" id="PTHR11360">
    <property type="entry name" value="MONOCARBOXYLATE TRANSPORTER"/>
    <property type="match status" value="1"/>
</dbReference>
<feature type="transmembrane region" description="Helical" evidence="2">
    <location>
        <begin position="119"/>
        <end position="137"/>
    </location>
</feature>
<evidence type="ECO:0000313" key="5">
    <source>
        <dbReference type="Proteomes" id="UP001164746"/>
    </source>
</evidence>
<sequence>MTVFVRPEASYHNFEREKLLSYKGSEAIENGYGTKEAPPLCVKHTSRSRKASVMLACLVQQFVCIGMGFGFSVMFAELVPALGVTRSVASLLEAAYFCAVSVGGIFFTSIIRKVGPGRSIILGSTVGSIGIFASGFSPNITGIIILSGVLAGLGMSICFLSGYVAVSWIFQDNASLALAALTIGSSVGQFAFPLLFEVTLAEYTWRGSFMVMAGFPLQCIVCGVVVYGSREYFVTGEQVAAQTNTAEMKGVNHPSRNAYGTLLMDGVVILVLFNFFLLSLTGNCEAWFIVDMLMSRGMTREAGSVAASAIGLANVMGRLAATVTRYKLPNIPTIYHWVYICPLTAITHVLVVNVYQYVSIVGVCIVYGILYGITVAQGPSIMFDVAGLQRYPQGMALINVMYGVGDALSAVLGGYVKDTTGSYGLVFYIAAGASVYTGVSSFICAYFVRKRIVNKPKGAITVKRETRERLISSTMIHP</sequence>
<evidence type="ECO:0000313" key="4">
    <source>
        <dbReference type="EMBL" id="WAR17159.1"/>
    </source>
</evidence>
<feature type="transmembrane region" description="Helical" evidence="2">
    <location>
        <begin position="143"/>
        <end position="164"/>
    </location>
</feature>
<accession>A0ABY7F710</accession>
<dbReference type="EMBL" id="CP111021">
    <property type="protein sequence ID" value="WAR17159.1"/>
    <property type="molecule type" value="Genomic_DNA"/>
</dbReference>
<reference evidence="4" key="1">
    <citation type="submission" date="2022-11" db="EMBL/GenBank/DDBJ databases">
        <title>Centuries of genome instability and evolution in soft-shell clam transmissible cancer (bioRxiv).</title>
        <authorList>
            <person name="Hart S.F.M."/>
            <person name="Yonemitsu M.A."/>
            <person name="Giersch R.M."/>
            <person name="Beal B.F."/>
            <person name="Arriagada G."/>
            <person name="Davis B.W."/>
            <person name="Ostrander E.A."/>
            <person name="Goff S.P."/>
            <person name="Metzger M.J."/>
        </authorList>
    </citation>
    <scope>NUCLEOTIDE SEQUENCE</scope>
    <source>
        <strain evidence="4">MELC-2E11</strain>
        <tissue evidence="4">Siphon/mantle</tissue>
    </source>
</reference>
<organism evidence="4 5">
    <name type="scientific">Mya arenaria</name>
    <name type="common">Soft-shell clam</name>
    <dbReference type="NCBI Taxonomy" id="6604"/>
    <lineage>
        <taxon>Eukaryota</taxon>
        <taxon>Metazoa</taxon>
        <taxon>Spiralia</taxon>
        <taxon>Lophotrochozoa</taxon>
        <taxon>Mollusca</taxon>
        <taxon>Bivalvia</taxon>
        <taxon>Autobranchia</taxon>
        <taxon>Heteroconchia</taxon>
        <taxon>Euheterodonta</taxon>
        <taxon>Imparidentia</taxon>
        <taxon>Neoheterodontei</taxon>
        <taxon>Myida</taxon>
        <taxon>Myoidea</taxon>
        <taxon>Myidae</taxon>
        <taxon>Mya</taxon>
    </lineage>
</organism>
<evidence type="ECO:0000256" key="1">
    <source>
        <dbReference type="ARBA" id="ARBA00004141"/>
    </source>
</evidence>
<feature type="transmembrane region" description="Helical" evidence="2">
    <location>
        <begin position="396"/>
        <end position="416"/>
    </location>
</feature>
<evidence type="ECO:0000259" key="3">
    <source>
        <dbReference type="PROSITE" id="PS50850"/>
    </source>
</evidence>
<dbReference type="InterPro" id="IPR050327">
    <property type="entry name" value="Proton-linked_MCT"/>
</dbReference>
<keyword evidence="2" id="KW-0472">Membrane</keyword>